<organism evidence="3 4">
    <name type="scientific">Anas platyrhynchos</name>
    <name type="common">Mallard</name>
    <name type="synonym">Anas boschas</name>
    <dbReference type="NCBI Taxonomy" id="8839"/>
    <lineage>
        <taxon>Eukaryota</taxon>
        <taxon>Metazoa</taxon>
        <taxon>Chordata</taxon>
        <taxon>Craniata</taxon>
        <taxon>Vertebrata</taxon>
        <taxon>Euteleostomi</taxon>
        <taxon>Archelosauria</taxon>
        <taxon>Archosauria</taxon>
        <taxon>Dinosauria</taxon>
        <taxon>Saurischia</taxon>
        <taxon>Theropoda</taxon>
        <taxon>Coelurosauria</taxon>
        <taxon>Aves</taxon>
        <taxon>Neognathae</taxon>
        <taxon>Galloanserae</taxon>
        <taxon>Anseriformes</taxon>
        <taxon>Anatidae</taxon>
        <taxon>Anatinae</taxon>
        <taxon>Anas</taxon>
    </lineage>
</organism>
<dbReference type="PROSITE" id="PS51257">
    <property type="entry name" value="PROKAR_LIPOPROTEIN"/>
    <property type="match status" value="1"/>
</dbReference>
<feature type="chain" id="PRO_5004354473" evidence="2">
    <location>
        <begin position="20"/>
        <end position="721"/>
    </location>
</feature>
<name>R0KYV9_ANAPL</name>
<evidence type="ECO:0000256" key="1">
    <source>
        <dbReference type="SAM" id="MobiDB-lite"/>
    </source>
</evidence>
<protein>
    <submittedName>
        <fullName evidence="3">Uncharacterized protein</fullName>
    </submittedName>
</protein>
<sequence length="721" mass="77974">MKLAVICAMQSAVPCPGLGLFLLSAACVGKRIQIQQRSGSRGHQAGVVTMRSKPPSAQRIELTSNESPIGLVCGICLLIGLAVWRACGCSLPASRAQPITPALITTRVSHLLGDGSLTESFLALEYSFELQIFFATTKMSRRGVGEVEELSGEEHLLRDEQGVSCTARFIAQHIPKFSSDPCFLDTTLQMVGSGCQEMHFYNGLRRKLVVKAVSEGAHAAVKMTKQMAEVLQKTVKRNSSPKPRNAWGAELTAAFALKDKAERTPSRAASLYPQKAEQEDEQQHDPLQELLPESAVVRAPCWRQGVPGERLGSISTGRSGPSPARLCPSPVLKALQPLQASLQSLTTWINLHHPAARAATGLAISGGLLALGTRSCTEPALQGSPAGLRRCLHSLCEPAGEFAELPGAENTVLVRRIPLIAVLSPCCLGDGNLLPPPEKLPCTDRCCSGRSEPAGPRCAVRNAVPLHAEIPHQGDAEVPGRREYINFMLIIGQSRNKHECGYPWNSTLIPNQALYGVPAEAGCEAKSAFVDCCLFLAGNVNLSSKWLLNCSRPPVDKRLGIGTSFQINFVNPTLHGPVHVPNLQTRAPAVWMGLHYAFVIDLAKGKVVSTKTHSTMAGRGLQRMHVAACAVPCGGRRWVSVLFLSSTSACRHVLGHGQTWVWFFGLFSYVTPSFKDKFLVLPVRYRYFQSNGGYALLANGKIPVTAMPLEVLASLLRWIEF</sequence>
<gene>
    <name evidence="3" type="ORF">Anapl_12320</name>
</gene>
<accession>R0KYV9</accession>
<evidence type="ECO:0000313" key="3">
    <source>
        <dbReference type="EMBL" id="EOA98468.1"/>
    </source>
</evidence>
<reference evidence="4" key="1">
    <citation type="journal article" date="2013" name="Nat. Genet.">
        <title>The duck genome and transcriptome provide insight into an avian influenza virus reservoir species.</title>
        <authorList>
            <person name="Huang Y."/>
            <person name="Li Y."/>
            <person name="Burt D.W."/>
            <person name="Chen H."/>
            <person name="Zhang Y."/>
            <person name="Qian W."/>
            <person name="Kim H."/>
            <person name="Gan S."/>
            <person name="Zhao Y."/>
            <person name="Li J."/>
            <person name="Yi K."/>
            <person name="Feng H."/>
            <person name="Zhu P."/>
            <person name="Li B."/>
            <person name="Liu Q."/>
            <person name="Fairley S."/>
            <person name="Magor K.E."/>
            <person name="Du Z."/>
            <person name="Hu X."/>
            <person name="Goodman L."/>
            <person name="Tafer H."/>
            <person name="Vignal A."/>
            <person name="Lee T."/>
            <person name="Kim K.W."/>
            <person name="Sheng Z."/>
            <person name="An Y."/>
            <person name="Searle S."/>
            <person name="Herrero J."/>
            <person name="Groenen M.A."/>
            <person name="Crooijmans R.P."/>
            <person name="Faraut T."/>
            <person name="Cai Q."/>
            <person name="Webster R.G."/>
            <person name="Aldridge J.R."/>
            <person name="Warren W.C."/>
            <person name="Bartschat S."/>
            <person name="Kehr S."/>
            <person name="Marz M."/>
            <person name="Stadler P.F."/>
            <person name="Smith J."/>
            <person name="Kraus R.H."/>
            <person name="Zhao Y."/>
            <person name="Ren L."/>
            <person name="Fei J."/>
            <person name="Morisson M."/>
            <person name="Kaiser P."/>
            <person name="Griffin D.K."/>
            <person name="Rao M."/>
            <person name="Pitel F."/>
            <person name="Wang J."/>
            <person name="Li N."/>
        </authorList>
    </citation>
    <scope>NUCLEOTIDE SEQUENCE [LARGE SCALE GENOMIC DNA]</scope>
</reference>
<dbReference type="EMBL" id="KB743487">
    <property type="protein sequence ID" value="EOA98468.1"/>
    <property type="molecule type" value="Genomic_DNA"/>
</dbReference>
<dbReference type="Proteomes" id="UP000296049">
    <property type="component" value="Unassembled WGS sequence"/>
</dbReference>
<keyword evidence="2" id="KW-0732">Signal</keyword>
<dbReference type="AlphaFoldDB" id="R0KYV9"/>
<keyword evidence="4" id="KW-1185">Reference proteome</keyword>
<feature type="region of interest" description="Disordered" evidence="1">
    <location>
        <begin position="258"/>
        <end position="284"/>
    </location>
</feature>
<evidence type="ECO:0000256" key="2">
    <source>
        <dbReference type="SAM" id="SignalP"/>
    </source>
</evidence>
<proteinExistence type="predicted"/>
<evidence type="ECO:0000313" key="4">
    <source>
        <dbReference type="Proteomes" id="UP000296049"/>
    </source>
</evidence>
<feature type="signal peptide" evidence="2">
    <location>
        <begin position="1"/>
        <end position="19"/>
    </location>
</feature>